<evidence type="ECO:0000256" key="1">
    <source>
        <dbReference type="ARBA" id="ARBA00000085"/>
    </source>
</evidence>
<evidence type="ECO:0000259" key="21">
    <source>
        <dbReference type="PROSITE" id="PS50109"/>
    </source>
</evidence>
<dbReference type="GO" id="GO:0005737">
    <property type="term" value="C:cytoplasm"/>
    <property type="evidence" value="ECO:0007669"/>
    <property type="project" value="UniProtKB-SubCell"/>
</dbReference>
<dbReference type="Pfam" id="PF02518">
    <property type="entry name" value="HATPase_c"/>
    <property type="match status" value="1"/>
</dbReference>
<dbReference type="GO" id="GO:0051539">
    <property type="term" value="F:4 iron, 4 sulfur cluster binding"/>
    <property type="evidence" value="ECO:0007669"/>
    <property type="project" value="UniProtKB-KW"/>
</dbReference>
<sequence>MVNGQLSLQDSLFLKKVEKHLPIIRNGNFLSQKYLDTLIEIQSNSSSEFKEGLVQQIQGTYWQSKGDHEKTLWHFSKAEQILGQCCPLTNEYINSVIGSGFALSSAGLINYDTTYFIKGSNKIRKGYRQSKKLGNRYNELMCLDFIGDYNYYSAYQVENMDSALYYYTLLEKELGPGPDSSYRFVESKHNMANVYRRLGEDELSEKYFNESIELSSKYGYNDILFAILGDKAEVLEEDGKHKETLELRLKSYNYVLKTNDPEYINRIDRQLYRSYKNLNNPEKALEYLEKYNQGIQNMNKSGALKLQAELEKQLEIDQQELEIARLENKNLGITRNYLILLAGLSLLIMGFMYWAYRRLRKSNIKLTQKNKEILMAQMKGQNIERKRMAGELHDNLNTKIAAVRYRLEAQALAAVDQNKKMFDETLALVNDIYEDVRLISHNLMPETVEEIGLLPSLQKLIHTLNDNDHTKFHLVSSIEKEKDLEAYSYQLYNIIFEMINNILKHSKAKNAWISLSQLDSKVNVTVSDDGQGFDVNENMGGFGLKSINSRVEQLNGHYTIQSNPGEGTKYMIEIPI</sequence>
<keyword evidence="7" id="KW-0963">Cytoplasm</keyword>
<evidence type="ECO:0000256" key="11">
    <source>
        <dbReference type="ARBA" id="ARBA00022741"/>
    </source>
</evidence>
<dbReference type="Gene3D" id="3.30.565.10">
    <property type="entry name" value="Histidine kinase-like ATPase, C-terminal domain"/>
    <property type="match status" value="1"/>
</dbReference>
<keyword evidence="20" id="KW-0472">Membrane</keyword>
<keyword evidence="20" id="KW-1133">Transmembrane helix</keyword>
<comment type="catalytic activity">
    <reaction evidence="1">
        <text>ATP + protein L-histidine = ADP + protein N-phospho-L-histidine.</text>
        <dbReference type="EC" id="2.7.13.3"/>
    </reaction>
</comment>
<dbReference type="GO" id="GO:0046983">
    <property type="term" value="F:protein dimerization activity"/>
    <property type="evidence" value="ECO:0007669"/>
    <property type="project" value="InterPro"/>
</dbReference>
<evidence type="ECO:0000256" key="9">
    <source>
        <dbReference type="ARBA" id="ARBA00022679"/>
    </source>
</evidence>
<dbReference type="GO" id="GO:0046872">
    <property type="term" value="F:metal ion binding"/>
    <property type="evidence" value="ECO:0007669"/>
    <property type="project" value="UniProtKB-KW"/>
</dbReference>
<gene>
    <name evidence="22" type="ORF">GCM10007940_06880</name>
</gene>
<evidence type="ECO:0000256" key="5">
    <source>
        <dbReference type="ARBA" id="ARBA00017322"/>
    </source>
</evidence>
<dbReference type="Pfam" id="PF13181">
    <property type="entry name" value="TPR_8"/>
    <property type="match status" value="1"/>
</dbReference>
<comment type="subcellular location">
    <subcellularLocation>
        <location evidence="3">Cytoplasm</location>
    </subcellularLocation>
</comment>
<dbReference type="PRINTS" id="PR00344">
    <property type="entry name" value="BCTRLSENSOR"/>
</dbReference>
<keyword evidence="10" id="KW-0479">Metal-binding</keyword>
<feature type="domain" description="Histidine kinase" evidence="21">
    <location>
        <begin position="391"/>
        <end position="576"/>
    </location>
</feature>
<evidence type="ECO:0000256" key="4">
    <source>
        <dbReference type="ARBA" id="ARBA00012438"/>
    </source>
</evidence>
<keyword evidence="20" id="KW-0812">Transmembrane</keyword>
<dbReference type="InterPro" id="IPR050482">
    <property type="entry name" value="Sensor_HK_TwoCompSys"/>
</dbReference>
<evidence type="ECO:0000256" key="10">
    <source>
        <dbReference type="ARBA" id="ARBA00022723"/>
    </source>
</evidence>
<evidence type="ECO:0000256" key="16">
    <source>
        <dbReference type="ARBA" id="ARBA00023014"/>
    </source>
</evidence>
<evidence type="ECO:0000256" key="7">
    <source>
        <dbReference type="ARBA" id="ARBA00022490"/>
    </source>
</evidence>
<comment type="caution">
    <text evidence="22">The sequence shown here is derived from an EMBL/GenBank/DDBJ whole genome shotgun (WGS) entry which is preliminary data.</text>
</comment>
<dbReference type="InterPro" id="IPR036890">
    <property type="entry name" value="HATPase_C_sf"/>
</dbReference>
<evidence type="ECO:0000256" key="18">
    <source>
        <dbReference type="ARBA" id="ARBA00030800"/>
    </source>
</evidence>
<evidence type="ECO:0000256" key="20">
    <source>
        <dbReference type="SAM" id="Phobius"/>
    </source>
</evidence>
<dbReference type="Proteomes" id="UP001156666">
    <property type="component" value="Unassembled WGS sequence"/>
</dbReference>
<dbReference type="EC" id="2.7.13.3" evidence="4"/>
<reference evidence="22" key="2">
    <citation type="submission" date="2023-01" db="EMBL/GenBank/DDBJ databases">
        <title>Draft genome sequence of Portibacter lacus strain NBRC 108769.</title>
        <authorList>
            <person name="Sun Q."/>
            <person name="Mori K."/>
        </authorList>
    </citation>
    <scope>NUCLEOTIDE SEQUENCE</scope>
    <source>
        <strain evidence="22">NBRC 108769</strain>
    </source>
</reference>
<dbReference type="PROSITE" id="PS50109">
    <property type="entry name" value="HIS_KIN"/>
    <property type="match status" value="1"/>
</dbReference>
<dbReference type="InterPro" id="IPR019734">
    <property type="entry name" value="TPR_rpt"/>
</dbReference>
<dbReference type="InterPro" id="IPR011712">
    <property type="entry name" value="Sig_transdc_His_kin_sub3_dim/P"/>
</dbReference>
<keyword evidence="16" id="KW-0411">Iron-sulfur</keyword>
<dbReference type="Pfam" id="PF07730">
    <property type="entry name" value="HisKA_3"/>
    <property type="match status" value="1"/>
</dbReference>
<comment type="function">
    <text evidence="17">Member of the two-component regulatory system NreB/NreC involved in the control of dissimilatory nitrate/nitrite reduction in response to oxygen. NreB functions as a direct oxygen sensor histidine kinase which is autophosphorylated, in the absence of oxygen, probably at the conserved histidine residue, and transfers its phosphate group probably to a conserved aspartate residue of NreC. NreB/NreC activates the expression of the nitrate (narGHJI) and nitrite (nir) reductase operons, as well as the putative nitrate transporter gene narT.</text>
</comment>
<dbReference type="EMBL" id="BSOH01000003">
    <property type="protein sequence ID" value="GLR16073.1"/>
    <property type="molecule type" value="Genomic_DNA"/>
</dbReference>
<keyword evidence="15" id="KW-0902">Two-component regulatory system</keyword>
<dbReference type="AlphaFoldDB" id="A0AA37SK98"/>
<dbReference type="PANTHER" id="PTHR24421">
    <property type="entry name" value="NITRATE/NITRITE SENSOR PROTEIN NARX-RELATED"/>
    <property type="match status" value="1"/>
</dbReference>
<evidence type="ECO:0000256" key="12">
    <source>
        <dbReference type="ARBA" id="ARBA00022777"/>
    </source>
</evidence>
<dbReference type="InterPro" id="IPR005467">
    <property type="entry name" value="His_kinase_dom"/>
</dbReference>
<dbReference type="InterPro" id="IPR004358">
    <property type="entry name" value="Sig_transdc_His_kin-like_C"/>
</dbReference>
<feature type="transmembrane region" description="Helical" evidence="20">
    <location>
        <begin position="337"/>
        <end position="356"/>
    </location>
</feature>
<evidence type="ECO:0000313" key="23">
    <source>
        <dbReference type="Proteomes" id="UP001156666"/>
    </source>
</evidence>
<keyword evidence="12 22" id="KW-0418">Kinase</keyword>
<dbReference type="Gene3D" id="1.25.40.10">
    <property type="entry name" value="Tetratricopeptide repeat domain"/>
    <property type="match status" value="1"/>
</dbReference>
<keyword evidence="19" id="KW-0175">Coiled coil</keyword>
<keyword evidence="6" id="KW-0004">4Fe-4S</keyword>
<organism evidence="22 23">
    <name type="scientific">Portibacter lacus</name>
    <dbReference type="NCBI Taxonomy" id="1099794"/>
    <lineage>
        <taxon>Bacteria</taxon>
        <taxon>Pseudomonadati</taxon>
        <taxon>Bacteroidota</taxon>
        <taxon>Saprospiria</taxon>
        <taxon>Saprospirales</taxon>
        <taxon>Haliscomenobacteraceae</taxon>
        <taxon>Portibacter</taxon>
    </lineage>
</organism>
<evidence type="ECO:0000256" key="17">
    <source>
        <dbReference type="ARBA" id="ARBA00024827"/>
    </source>
</evidence>
<keyword evidence="13" id="KW-0067">ATP-binding</keyword>
<evidence type="ECO:0000256" key="6">
    <source>
        <dbReference type="ARBA" id="ARBA00022485"/>
    </source>
</evidence>
<comment type="cofactor">
    <cofactor evidence="2">
        <name>[4Fe-4S] cluster</name>
        <dbReference type="ChEBI" id="CHEBI:49883"/>
    </cofactor>
</comment>
<keyword evidence="9" id="KW-0808">Transferase</keyword>
<evidence type="ECO:0000256" key="13">
    <source>
        <dbReference type="ARBA" id="ARBA00022840"/>
    </source>
</evidence>
<evidence type="ECO:0000256" key="19">
    <source>
        <dbReference type="SAM" id="Coils"/>
    </source>
</evidence>
<keyword evidence="23" id="KW-1185">Reference proteome</keyword>
<dbReference type="SUPFAM" id="SSF48452">
    <property type="entry name" value="TPR-like"/>
    <property type="match status" value="1"/>
</dbReference>
<dbReference type="SUPFAM" id="SSF55874">
    <property type="entry name" value="ATPase domain of HSP90 chaperone/DNA topoisomerase II/histidine kinase"/>
    <property type="match status" value="1"/>
</dbReference>
<reference evidence="22" key="1">
    <citation type="journal article" date="2014" name="Int. J. Syst. Evol. Microbiol.">
        <title>Complete genome sequence of Corynebacterium casei LMG S-19264T (=DSM 44701T), isolated from a smear-ripened cheese.</title>
        <authorList>
            <consortium name="US DOE Joint Genome Institute (JGI-PGF)"/>
            <person name="Walter F."/>
            <person name="Albersmeier A."/>
            <person name="Kalinowski J."/>
            <person name="Ruckert C."/>
        </authorList>
    </citation>
    <scope>NUCLEOTIDE SEQUENCE</scope>
    <source>
        <strain evidence="22">NBRC 108769</strain>
    </source>
</reference>
<evidence type="ECO:0000256" key="15">
    <source>
        <dbReference type="ARBA" id="ARBA00023012"/>
    </source>
</evidence>
<keyword evidence="14" id="KW-0408">Iron</keyword>
<evidence type="ECO:0000256" key="3">
    <source>
        <dbReference type="ARBA" id="ARBA00004496"/>
    </source>
</evidence>
<evidence type="ECO:0000256" key="14">
    <source>
        <dbReference type="ARBA" id="ARBA00023004"/>
    </source>
</evidence>
<feature type="coiled-coil region" evidence="19">
    <location>
        <begin position="307"/>
        <end position="336"/>
    </location>
</feature>
<dbReference type="InterPro" id="IPR003594">
    <property type="entry name" value="HATPase_dom"/>
</dbReference>
<dbReference type="CDD" id="cd16917">
    <property type="entry name" value="HATPase_UhpB-NarQ-NarX-like"/>
    <property type="match status" value="1"/>
</dbReference>
<keyword evidence="8" id="KW-0597">Phosphoprotein</keyword>
<evidence type="ECO:0000256" key="2">
    <source>
        <dbReference type="ARBA" id="ARBA00001966"/>
    </source>
</evidence>
<evidence type="ECO:0000256" key="8">
    <source>
        <dbReference type="ARBA" id="ARBA00022553"/>
    </source>
</evidence>
<keyword evidence="11" id="KW-0547">Nucleotide-binding</keyword>
<proteinExistence type="predicted"/>
<protein>
    <recommendedName>
        <fullName evidence="5">Oxygen sensor histidine kinase NreB</fullName>
        <ecNumber evidence="4">2.7.13.3</ecNumber>
    </recommendedName>
    <alternativeName>
        <fullName evidence="18">Nitrogen regulation protein B</fullName>
    </alternativeName>
</protein>
<dbReference type="GO" id="GO:0000155">
    <property type="term" value="F:phosphorelay sensor kinase activity"/>
    <property type="evidence" value="ECO:0007669"/>
    <property type="project" value="InterPro"/>
</dbReference>
<dbReference type="InterPro" id="IPR011990">
    <property type="entry name" value="TPR-like_helical_dom_sf"/>
</dbReference>
<accession>A0AA37SK98</accession>
<dbReference type="GO" id="GO:0016020">
    <property type="term" value="C:membrane"/>
    <property type="evidence" value="ECO:0007669"/>
    <property type="project" value="InterPro"/>
</dbReference>
<dbReference type="GO" id="GO:0005524">
    <property type="term" value="F:ATP binding"/>
    <property type="evidence" value="ECO:0007669"/>
    <property type="project" value="UniProtKB-KW"/>
</dbReference>
<evidence type="ECO:0000313" key="22">
    <source>
        <dbReference type="EMBL" id="GLR16073.1"/>
    </source>
</evidence>
<name>A0AA37SK98_9BACT</name>
<dbReference type="PANTHER" id="PTHR24421:SF10">
    <property type="entry name" value="NITRATE_NITRITE SENSOR PROTEIN NARQ"/>
    <property type="match status" value="1"/>
</dbReference>